<protein>
    <submittedName>
        <fullName evidence="1">Uncharacterized protein</fullName>
    </submittedName>
</protein>
<reference evidence="1" key="1">
    <citation type="journal article" date="2014" name="Int. J. Syst. Evol. Microbiol.">
        <title>Complete genome sequence of Corynebacterium casei LMG S-19264T (=DSM 44701T), isolated from a smear-ripened cheese.</title>
        <authorList>
            <consortium name="US DOE Joint Genome Institute (JGI-PGF)"/>
            <person name="Walter F."/>
            <person name="Albersmeier A."/>
            <person name="Kalinowski J."/>
            <person name="Ruckert C."/>
        </authorList>
    </citation>
    <scope>NUCLEOTIDE SEQUENCE</scope>
    <source>
        <strain evidence="1">KCTC 32296</strain>
    </source>
</reference>
<keyword evidence="2" id="KW-1185">Reference proteome</keyword>
<evidence type="ECO:0000313" key="2">
    <source>
        <dbReference type="Proteomes" id="UP000662572"/>
    </source>
</evidence>
<organism evidence="1 2">
    <name type="scientific">Asticcacaulis endophyticus</name>
    <dbReference type="NCBI Taxonomy" id="1395890"/>
    <lineage>
        <taxon>Bacteria</taxon>
        <taxon>Pseudomonadati</taxon>
        <taxon>Pseudomonadota</taxon>
        <taxon>Alphaproteobacteria</taxon>
        <taxon>Caulobacterales</taxon>
        <taxon>Caulobacteraceae</taxon>
        <taxon>Asticcacaulis</taxon>
    </lineage>
</organism>
<evidence type="ECO:0000313" key="1">
    <source>
        <dbReference type="EMBL" id="GGZ26486.1"/>
    </source>
</evidence>
<gene>
    <name evidence="1" type="ORF">GCM10011273_10030</name>
</gene>
<sequence>MRAQVKRFMGKCHKKLTASGGIEGLGDRDNPKAIGIGLDHGTRHGVRGLLFQARVIIGQRRKIYAKAASGTR</sequence>
<comment type="caution">
    <text evidence="1">The sequence shown here is derived from an EMBL/GenBank/DDBJ whole genome shotgun (WGS) entry which is preliminary data.</text>
</comment>
<accession>A0A918PYF6</accession>
<proteinExistence type="predicted"/>
<name>A0A918PYF6_9CAUL</name>
<dbReference type="EMBL" id="BMZB01000001">
    <property type="protein sequence ID" value="GGZ26486.1"/>
    <property type="molecule type" value="Genomic_DNA"/>
</dbReference>
<dbReference type="AlphaFoldDB" id="A0A918PYF6"/>
<dbReference type="Proteomes" id="UP000662572">
    <property type="component" value="Unassembled WGS sequence"/>
</dbReference>
<reference evidence="1" key="2">
    <citation type="submission" date="2020-09" db="EMBL/GenBank/DDBJ databases">
        <authorList>
            <person name="Sun Q."/>
            <person name="Kim S."/>
        </authorList>
    </citation>
    <scope>NUCLEOTIDE SEQUENCE</scope>
    <source>
        <strain evidence="1">KCTC 32296</strain>
    </source>
</reference>